<dbReference type="RefSeq" id="XP_038776688.1">
    <property type="nucleotide sequence ID" value="XM_038920760.1"/>
</dbReference>
<organism evidence="1 2">
    <name type="scientific">Eeniella nana</name>
    <name type="common">Yeast</name>
    <name type="synonym">Brettanomyces nanus</name>
    <dbReference type="NCBI Taxonomy" id="13502"/>
    <lineage>
        <taxon>Eukaryota</taxon>
        <taxon>Fungi</taxon>
        <taxon>Dikarya</taxon>
        <taxon>Ascomycota</taxon>
        <taxon>Saccharomycotina</taxon>
        <taxon>Pichiomycetes</taxon>
        <taxon>Pichiales</taxon>
        <taxon>Pichiaceae</taxon>
        <taxon>Brettanomyces</taxon>
    </lineage>
</organism>
<proteinExistence type="predicted"/>
<dbReference type="Proteomes" id="UP000662931">
    <property type="component" value="Chromosome 1"/>
</dbReference>
<dbReference type="PANTHER" id="PTHR37283:SF1">
    <property type="entry name" value="PH DOMAIN-CONTAINING PROTEIN YHR131C"/>
    <property type="match status" value="1"/>
</dbReference>
<gene>
    <name evidence="1" type="ORF">FOA43_000428</name>
</gene>
<evidence type="ECO:0000313" key="2">
    <source>
        <dbReference type="Proteomes" id="UP000662931"/>
    </source>
</evidence>
<dbReference type="OrthoDB" id="5865767at2759"/>
<name>A0A875RX62_EENNA</name>
<evidence type="ECO:0000313" key="1">
    <source>
        <dbReference type="EMBL" id="QPG73123.1"/>
    </source>
</evidence>
<sequence length="236" mass="26396">MLIDHSQSLDDSIARRLFNYRPSMSDVTNTTFNKTESMMELLKCNSSTLIGSWSLQELSKFGNACDYHEKPFTLRIVFPTDQFVIVCSNPSIFVQTFYRLNIAHEISLDLDLRLTMPIDYCIPRRRNRGRRSTVESAVTVALPEFEEDEEAIGSTETEELISISSDSGLGPASSPTSSESIFSTVERMGTGGTTLAREGQYEKAAASPELGVSLYQELVFSIKCIKNCRNRTVAFL</sequence>
<dbReference type="EMBL" id="CP064812">
    <property type="protein sequence ID" value="QPG73123.1"/>
    <property type="molecule type" value="Genomic_DNA"/>
</dbReference>
<dbReference type="KEGG" id="bnn:FOA43_000428"/>
<dbReference type="GeneID" id="62193829"/>
<dbReference type="AlphaFoldDB" id="A0A875RX62"/>
<reference evidence="1" key="1">
    <citation type="submission" date="2020-10" db="EMBL/GenBank/DDBJ databases">
        <authorList>
            <person name="Roach M.J.R."/>
        </authorList>
    </citation>
    <scope>NUCLEOTIDE SEQUENCE</scope>
    <source>
        <strain evidence="1">CBS 1945</strain>
    </source>
</reference>
<accession>A0A875RX62</accession>
<dbReference type="PANTHER" id="PTHR37283">
    <property type="entry name" value="PH DOMAIN-CONTAINING PROTEIN YHR131C"/>
    <property type="match status" value="1"/>
</dbReference>
<keyword evidence="2" id="KW-1185">Reference proteome</keyword>
<protein>
    <submittedName>
        <fullName evidence="1">Uncharacterized protein</fullName>
    </submittedName>
</protein>